<gene>
    <name evidence="1" type="ORF">J2776_003177</name>
</gene>
<sequence>MATMEVAAMPVCLLRTLPIRFLRLFNTNASNLAYREEGLSFPARLTRAAQEPGRPPRCYAQHVSFSATDTHCTAKRAHSRSADRRNKLPAHVFVITDHAKVLPTDELVQDMGPSG</sequence>
<dbReference type="RefSeq" id="WP_310067233.1">
    <property type="nucleotide sequence ID" value="NZ_JAVDQN010000002.1"/>
</dbReference>
<comment type="caution">
    <text evidence="1">The sequence shown here is derived from an EMBL/GenBank/DDBJ whole genome shotgun (WGS) entry which is preliminary data.</text>
</comment>
<organism evidence="1 2">
    <name type="scientific">Paraburkholderia caledonica</name>
    <dbReference type="NCBI Taxonomy" id="134536"/>
    <lineage>
        <taxon>Bacteria</taxon>
        <taxon>Pseudomonadati</taxon>
        <taxon>Pseudomonadota</taxon>
        <taxon>Betaproteobacteria</taxon>
        <taxon>Burkholderiales</taxon>
        <taxon>Burkholderiaceae</taxon>
        <taxon>Paraburkholderia</taxon>
    </lineage>
</organism>
<protein>
    <submittedName>
        <fullName evidence="1">Uncharacterized protein</fullName>
    </submittedName>
</protein>
<proteinExistence type="predicted"/>
<name>A0ABU1L004_9BURK</name>
<dbReference type="EMBL" id="JAVDQN010000002">
    <property type="protein sequence ID" value="MDR6376477.1"/>
    <property type="molecule type" value="Genomic_DNA"/>
</dbReference>
<accession>A0ABU1L004</accession>
<evidence type="ECO:0000313" key="2">
    <source>
        <dbReference type="Proteomes" id="UP001185254"/>
    </source>
</evidence>
<evidence type="ECO:0000313" key="1">
    <source>
        <dbReference type="EMBL" id="MDR6376477.1"/>
    </source>
</evidence>
<reference evidence="1 2" key="1">
    <citation type="submission" date="2023-07" db="EMBL/GenBank/DDBJ databases">
        <title>Sorghum-associated microbial communities from plants grown in Nebraska, USA.</title>
        <authorList>
            <person name="Schachtman D."/>
        </authorList>
    </citation>
    <scope>NUCLEOTIDE SEQUENCE [LARGE SCALE GENOMIC DNA]</scope>
    <source>
        <strain evidence="1 2">DS1039</strain>
    </source>
</reference>
<dbReference type="Proteomes" id="UP001185254">
    <property type="component" value="Unassembled WGS sequence"/>
</dbReference>
<keyword evidence="2" id="KW-1185">Reference proteome</keyword>